<evidence type="ECO:0008006" key="4">
    <source>
        <dbReference type="Google" id="ProtNLM"/>
    </source>
</evidence>
<gene>
    <name evidence="2" type="ORF">BJ960_001413</name>
</gene>
<sequence>MDYRGRRSLRARLRGAPGAAILIAIAILIGLALTPLLAPTQAIVDVTARGDAGGTERIARLPATAPITVSYVHSIDGLPIEEELVVRDDEFVVERTRLRQFGAGMGQQAGEGSGHAEGPWWVLEGLDRPIGGALTIRAGEPRIDHRLWAGDRELLLSRCWPRQAITLEIRQISLLQAAWGELRAPHDPRTEECAAEEES</sequence>
<dbReference type="Proteomes" id="UP000586095">
    <property type="component" value="Unassembled WGS sequence"/>
</dbReference>
<evidence type="ECO:0000256" key="1">
    <source>
        <dbReference type="SAM" id="Phobius"/>
    </source>
</evidence>
<dbReference type="Pfam" id="PF08905">
    <property type="entry name" value="DUF1850"/>
    <property type="match status" value="1"/>
</dbReference>
<organism evidence="2 3">
    <name type="scientific">Leucobacter aridicollis</name>
    <dbReference type="NCBI Taxonomy" id="283878"/>
    <lineage>
        <taxon>Bacteria</taxon>
        <taxon>Bacillati</taxon>
        <taxon>Actinomycetota</taxon>
        <taxon>Actinomycetes</taxon>
        <taxon>Micrococcales</taxon>
        <taxon>Microbacteriaceae</taxon>
        <taxon>Leucobacter</taxon>
    </lineage>
</organism>
<keyword evidence="1" id="KW-1133">Transmembrane helix</keyword>
<dbReference type="AlphaFoldDB" id="A0A852RCK0"/>
<name>A0A852RCK0_9MICO</name>
<feature type="transmembrane region" description="Helical" evidence="1">
    <location>
        <begin position="20"/>
        <end position="38"/>
    </location>
</feature>
<keyword evidence="1" id="KW-0812">Transmembrane</keyword>
<accession>A0A852RCK0</accession>
<protein>
    <recommendedName>
        <fullName evidence="4">DUF1850 domain-containing protein</fullName>
    </recommendedName>
</protein>
<dbReference type="EMBL" id="JACCBD010000001">
    <property type="protein sequence ID" value="NYD26610.1"/>
    <property type="molecule type" value="Genomic_DNA"/>
</dbReference>
<proteinExistence type="predicted"/>
<evidence type="ECO:0000313" key="3">
    <source>
        <dbReference type="Proteomes" id="UP000586095"/>
    </source>
</evidence>
<reference evidence="2 3" key="1">
    <citation type="submission" date="2020-07" db="EMBL/GenBank/DDBJ databases">
        <title>Sequencing the genomes of 1000 actinobacteria strains.</title>
        <authorList>
            <person name="Klenk H.-P."/>
        </authorList>
    </citation>
    <scope>NUCLEOTIDE SEQUENCE [LARGE SCALE GENOMIC DNA]</scope>
    <source>
        <strain evidence="2 3">DSM 17380</strain>
    </source>
</reference>
<dbReference type="InterPro" id="IPR015001">
    <property type="entry name" value="DUF1850"/>
</dbReference>
<keyword evidence="3" id="KW-1185">Reference proteome</keyword>
<dbReference type="RefSeq" id="WP_185986767.1">
    <property type="nucleotide sequence ID" value="NZ_BAAALZ010000005.1"/>
</dbReference>
<evidence type="ECO:0000313" key="2">
    <source>
        <dbReference type="EMBL" id="NYD26610.1"/>
    </source>
</evidence>
<comment type="caution">
    <text evidence="2">The sequence shown here is derived from an EMBL/GenBank/DDBJ whole genome shotgun (WGS) entry which is preliminary data.</text>
</comment>
<keyword evidence="1" id="KW-0472">Membrane</keyword>